<name>A0A506TYI1_9HYPH</name>
<dbReference type="Pfam" id="PF03869">
    <property type="entry name" value="Arc"/>
    <property type="match status" value="1"/>
</dbReference>
<comment type="caution">
    <text evidence="2">The sequence shown here is derived from an EMBL/GenBank/DDBJ whole genome shotgun (WGS) entry which is preliminary data.</text>
</comment>
<dbReference type="AlphaFoldDB" id="A0A506TYI1"/>
<feature type="domain" description="Arc-like DNA binding" evidence="1">
    <location>
        <begin position="47"/>
        <end position="83"/>
    </location>
</feature>
<evidence type="ECO:0000313" key="2">
    <source>
        <dbReference type="EMBL" id="TPW26041.1"/>
    </source>
</evidence>
<dbReference type="SUPFAM" id="SSF47598">
    <property type="entry name" value="Ribbon-helix-helix"/>
    <property type="match status" value="1"/>
</dbReference>
<protein>
    <submittedName>
        <fullName evidence="2">Arc family DNA-binding protein</fullName>
    </submittedName>
</protein>
<dbReference type="InterPro" id="IPR013321">
    <property type="entry name" value="Arc_rbn_hlx_hlx"/>
</dbReference>
<dbReference type="Gene3D" id="1.10.1220.10">
    <property type="entry name" value="Met repressor-like"/>
    <property type="match status" value="1"/>
</dbReference>
<keyword evidence="2" id="KW-0238">DNA-binding</keyword>
<dbReference type="RefSeq" id="WP_141168209.1">
    <property type="nucleotide sequence ID" value="NZ_VHLH01000039.1"/>
</dbReference>
<organism evidence="2 3">
    <name type="scientific">Pararhizobium mangrovi</name>
    <dbReference type="NCBI Taxonomy" id="2590452"/>
    <lineage>
        <taxon>Bacteria</taxon>
        <taxon>Pseudomonadati</taxon>
        <taxon>Pseudomonadota</taxon>
        <taxon>Alphaproteobacteria</taxon>
        <taxon>Hyphomicrobiales</taxon>
        <taxon>Rhizobiaceae</taxon>
        <taxon>Rhizobium/Agrobacterium group</taxon>
        <taxon>Pararhizobium</taxon>
    </lineage>
</organism>
<dbReference type="GO" id="GO:0003677">
    <property type="term" value="F:DNA binding"/>
    <property type="evidence" value="ECO:0007669"/>
    <property type="project" value="UniProtKB-KW"/>
</dbReference>
<accession>A0A506TYI1</accession>
<dbReference type="EMBL" id="VHLH01000039">
    <property type="protein sequence ID" value="TPW26041.1"/>
    <property type="molecule type" value="Genomic_DNA"/>
</dbReference>
<dbReference type="OrthoDB" id="8117140at2"/>
<evidence type="ECO:0000259" key="1">
    <source>
        <dbReference type="Pfam" id="PF03869"/>
    </source>
</evidence>
<keyword evidence="3" id="KW-1185">Reference proteome</keyword>
<gene>
    <name evidence="2" type="ORF">FJU11_16640</name>
</gene>
<dbReference type="InterPro" id="IPR010985">
    <property type="entry name" value="Ribbon_hlx_hlx"/>
</dbReference>
<evidence type="ECO:0000313" key="3">
    <source>
        <dbReference type="Proteomes" id="UP000320314"/>
    </source>
</evidence>
<proteinExistence type="predicted"/>
<reference evidence="2 3" key="1">
    <citation type="submission" date="2019-06" db="EMBL/GenBank/DDBJ databases">
        <authorList>
            <person name="Li M."/>
        </authorList>
    </citation>
    <scope>NUCLEOTIDE SEQUENCE [LARGE SCALE GENOMIC DNA]</scope>
    <source>
        <strain evidence="2 3">BGMRC6574</strain>
    </source>
</reference>
<dbReference type="InterPro" id="IPR005569">
    <property type="entry name" value="Arc_DNA-bd_dom"/>
</dbReference>
<dbReference type="Proteomes" id="UP000320314">
    <property type="component" value="Unassembled WGS sequence"/>
</dbReference>
<dbReference type="GO" id="GO:0006355">
    <property type="term" value="P:regulation of DNA-templated transcription"/>
    <property type="evidence" value="ECO:0007669"/>
    <property type="project" value="InterPro"/>
</dbReference>
<sequence length="120" mass="13500">MDSHFASLLSPIWCKLAFTKLVRKGLVEVFTISVLIRLMAKQDDYVRYTIRVPADLYERVSKAAEGSSRSVNAEINERLESSFTGGIGTGTPLTVEALREEGRKVEELLRAIREKLDDPE</sequence>